<dbReference type="AlphaFoldDB" id="A0A0F9EMH8"/>
<protein>
    <submittedName>
        <fullName evidence="1">Uncharacterized protein</fullName>
    </submittedName>
</protein>
<sequence length="73" mass="8109">MDISSSKFFFDVRATSAALVFVLLVFIVNPSWVSGKEDDQPIDSNPKSPVASWHIQADDISFDKDTEQYIGKG</sequence>
<gene>
    <name evidence="1" type="ORF">LCGC14_2408890</name>
</gene>
<feature type="non-terminal residue" evidence="1">
    <location>
        <position position="73"/>
    </location>
</feature>
<name>A0A0F9EMH8_9ZZZZ</name>
<accession>A0A0F9EMH8</accession>
<evidence type="ECO:0000313" key="1">
    <source>
        <dbReference type="EMBL" id="KKL25083.1"/>
    </source>
</evidence>
<dbReference type="EMBL" id="LAZR01036349">
    <property type="protein sequence ID" value="KKL25083.1"/>
    <property type="molecule type" value="Genomic_DNA"/>
</dbReference>
<reference evidence="1" key="1">
    <citation type="journal article" date="2015" name="Nature">
        <title>Complex archaea that bridge the gap between prokaryotes and eukaryotes.</title>
        <authorList>
            <person name="Spang A."/>
            <person name="Saw J.H."/>
            <person name="Jorgensen S.L."/>
            <person name="Zaremba-Niedzwiedzka K."/>
            <person name="Martijn J."/>
            <person name="Lind A.E."/>
            <person name="van Eijk R."/>
            <person name="Schleper C."/>
            <person name="Guy L."/>
            <person name="Ettema T.J."/>
        </authorList>
    </citation>
    <scope>NUCLEOTIDE SEQUENCE</scope>
</reference>
<proteinExistence type="predicted"/>
<comment type="caution">
    <text evidence="1">The sequence shown here is derived from an EMBL/GenBank/DDBJ whole genome shotgun (WGS) entry which is preliminary data.</text>
</comment>
<organism evidence="1">
    <name type="scientific">marine sediment metagenome</name>
    <dbReference type="NCBI Taxonomy" id="412755"/>
    <lineage>
        <taxon>unclassified sequences</taxon>
        <taxon>metagenomes</taxon>
        <taxon>ecological metagenomes</taxon>
    </lineage>
</organism>